<protein>
    <submittedName>
        <fullName evidence="2">Uncharacterized protein</fullName>
    </submittedName>
</protein>
<organism evidence="2 3">
    <name type="scientific">Armillaria luteobubalina</name>
    <dbReference type="NCBI Taxonomy" id="153913"/>
    <lineage>
        <taxon>Eukaryota</taxon>
        <taxon>Fungi</taxon>
        <taxon>Dikarya</taxon>
        <taxon>Basidiomycota</taxon>
        <taxon>Agaricomycotina</taxon>
        <taxon>Agaricomycetes</taxon>
        <taxon>Agaricomycetidae</taxon>
        <taxon>Agaricales</taxon>
        <taxon>Marasmiineae</taxon>
        <taxon>Physalacriaceae</taxon>
        <taxon>Armillaria</taxon>
    </lineage>
</organism>
<comment type="caution">
    <text evidence="2">The sequence shown here is derived from an EMBL/GenBank/DDBJ whole genome shotgun (WGS) entry which is preliminary data.</text>
</comment>
<feature type="region of interest" description="Disordered" evidence="1">
    <location>
        <begin position="1"/>
        <end position="50"/>
    </location>
</feature>
<evidence type="ECO:0000313" key="2">
    <source>
        <dbReference type="EMBL" id="KAK0476268.1"/>
    </source>
</evidence>
<evidence type="ECO:0000256" key="1">
    <source>
        <dbReference type="SAM" id="MobiDB-lite"/>
    </source>
</evidence>
<dbReference type="AlphaFoldDB" id="A0AA39P2C7"/>
<gene>
    <name evidence="2" type="ORF">EDD18DRAFT_1366614</name>
</gene>
<dbReference type="EMBL" id="JAUEPU010000136">
    <property type="protein sequence ID" value="KAK0476268.1"/>
    <property type="molecule type" value="Genomic_DNA"/>
</dbReference>
<evidence type="ECO:0000313" key="3">
    <source>
        <dbReference type="Proteomes" id="UP001175228"/>
    </source>
</evidence>
<reference evidence="2" key="1">
    <citation type="submission" date="2023-06" db="EMBL/GenBank/DDBJ databases">
        <authorList>
            <consortium name="Lawrence Berkeley National Laboratory"/>
            <person name="Ahrendt S."/>
            <person name="Sahu N."/>
            <person name="Indic B."/>
            <person name="Wong-Bajracharya J."/>
            <person name="Merenyi Z."/>
            <person name="Ke H.-M."/>
            <person name="Monk M."/>
            <person name="Kocsube S."/>
            <person name="Drula E."/>
            <person name="Lipzen A."/>
            <person name="Balint B."/>
            <person name="Henrissat B."/>
            <person name="Andreopoulos B."/>
            <person name="Martin F.M."/>
            <person name="Harder C.B."/>
            <person name="Rigling D."/>
            <person name="Ford K.L."/>
            <person name="Foster G.D."/>
            <person name="Pangilinan J."/>
            <person name="Papanicolaou A."/>
            <person name="Barry K."/>
            <person name="LaButti K."/>
            <person name="Viragh M."/>
            <person name="Koriabine M."/>
            <person name="Yan M."/>
            <person name="Riley R."/>
            <person name="Champramary S."/>
            <person name="Plett K.L."/>
            <person name="Tsai I.J."/>
            <person name="Slot J."/>
            <person name="Sipos G."/>
            <person name="Plett J."/>
            <person name="Nagy L.G."/>
            <person name="Grigoriev I.V."/>
        </authorList>
    </citation>
    <scope>NUCLEOTIDE SEQUENCE</scope>
    <source>
        <strain evidence="2">HWK02</strain>
    </source>
</reference>
<dbReference type="Proteomes" id="UP001175228">
    <property type="component" value="Unassembled WGS sequence"/>
</dbReference>
<proteinExistence type="predicted"/>
<name>A0AA39P2C7_9AGAR</name>
<sequence length="902" mass="100911">MSTESCPVPLRRLLGHSQTAQRRKEVHPPPVAENADHPTAPEQHPSPTTNTELRIHSANLVPSLPTTSPLYRLTAAGVYPLPSHTTATSSSTLPQSYMRPAPAVAGLLLHGFNPNAFLGELPQSSAMAFVGSNTTGRKKASILRMTLGDRQAPVCHILIYPFVSPHHYVQAEKHNYPHVQRGYMLPQSDTYNLEQTDIEPFRAHMQKLGLCITYRPTSNNTYKDIHAQLLAHNADGTNPQIPGLKTDGLDHLTFDNMGWCFLQLLTRKPDNALLTFNKNVKQMQFNLSYMIQYASLESKFDGHCRRKYLATPGQFTIVIAPTTAPICHNLLNQHLYIADYGPNGIPDAAQNATCLSREAFPSCPVVFVNPNRAGELVENTTLNHRSKKRLALSRSPSPHASPVRGLLPITPVELQPFPLPHPYYTGLVWPAPDRAELARRKHFPSFYAQMVDHMDTMGDNTMILKGPDIGVLADAVIVLCIYYAQTAWDDEKQVLHQSIEDWQGPQFQSSDITCDNWSEPARFGQMRIVVDRCWSYGEGINKMVFREALIKAQISHDRLYDPTNHPVESPGSSPRPVHSHLSMPCHPFLFLALIVEKRHLPRVLDALTGPVVKALDPTCEVFMQPWLGRRLTDPLTLEPPSNWGRDPRYLWITHFCEPHLTALEVGFQTPDSEKAILQNRLVLRLILLSHPLAEQSDSFNALRQGFAFNFGHASYTGGLPSLIQSGYSSIQDEPETLLEYLESIYDRKIHSIDALMDVIQIDMGLVATDTFCSKRCDWGFGKDPNGHDLPMYISAKKAFEAALRTYFEHDLNGRGTRFLEIATSLPYMPCGGSSIKIQFQPPDYDDPPSQTFRTSTCFTLVKIKLDVALCGLLAGSATDVFPNWTACLDFWLSDTTNTVTIL</sequence>
<keyword evidence="3" id="KW-1185">Reference proteome</keyword>
<accession>A0AA39P2C7</accession>